<keyword evidence="1" id="KW-0479">Metal-binding</keyword>
<keyword evidence="2" id="KW-0408">Iron</keyword>
<evidence type="ECO:0000256" key="1">
    <source>
        <dbReference type="ARBA" id="ARBA00022723"/>
    </source>
</evidence>
<dbReference type="AlphaFoldDB" id="A0A382WIV7"/>
<organism evidence="4">
    <name type="scientific">marine metagenome</name>
    <dbReference type="NCBI Taxonomy" id="408172"/>
    <lineage>
        <taxon>unclassified sequences</taxon>
        <taxon>metagenomes</taxon>
        <taxon>ecological metagenomes</taxon>
    </lineage>
</organism>
<evidence type="ECO:0000256" key="2">
    <source>
        <dbReference type="ARBA" id="ARBA00023004"/>
    </source>
</evidence>
<keyword evidence="3" id="KW-0411">Iron-sulfur</keyword>
<dbReference type="EMBL" id="UINC01160247">
    <property type="protein sequence ID" value="SVD58787.1"/>
    <property type="molecule type" value="Genomic_DNA"/>
</dbReference>
<protein>
    <submittedName>
        <fullName evidence="4">Uncharacterized protein</fullName>
    </submittedName>
</protein>
<gene>
    <name evidence="4" type="ORF">METZ01_LOCUS411641</name>
</gene>
<proteinExistence type="predicted"/>
<dbReference type="GO" id="GO:0051536">
    <property type="term" value="F:iron-sulfur cluster binding"/>
    <property type="evidence" value="ECO:0007669"/>
    <property type="project" value="UniProtKB-KW"/>
</dbReference>
<reference evidence="4" key="1">
    <citation type="submission" date="2018-05" db="EMBL/GenBank/DDBJ databases">
        <authorList>
            <person name="Lanie J.A."/>
            <person name="Ng W.-L."/>
            <person name="Kazmierczak K.M."/>
            <person name="Andrzejewski T.M."/>
            <person name="Davidsen T.M."/>
            <person name="Wayne K.J."/>
            <person name="Tettelin H."/>
            <person name="Glass J.I."/>
            <person name="Rusch D."/>
            <person name="Podicherti R."/>
            <person name="Tsui H.-C.T."/>
            <person name="Winkler M.E."/>
        </authorList>
    </citation>
    <scope>NUCLEOTIDE SEQUENCE</scope>
</reference>
<evidence type="ECO:0000256" key="3">
    <source>
        <dbReference type="ARBA" id="ARBA00023014"/>
    </source>
</evidence>
<name>A0A382WIV7_9ZZZZ</name>
<evidence type="ECO:0000313" key="4">
    <source>
        <dbReference type="EMBL" id="SVD58787.1"/>
    </source>
</evidence>
<sequence>MNSSTNEDLVANWQDEPAPLLPLLHAFHDRDGYLSEESIAVVSAGLKIP</sequence>
<dbReference type="Gene3D" id="1.10.10.1590">
    <property type="entry name" value="NADH-quinone oxidoreductase subunit E"/>
    <property type="match status" value="1"/>
</dbReference>
<dbReference type="GO" id="GO:0046872">
    <property type="term" value="F:metal ion binding"/>
    <property type="evidence" value="ECO:0007669"/>
    <property type="project" value="UniProtKB-KW"/>
</dbReference>
<dbReference type="InterPro" id="IPR041921">
    <property type="entry name" value="NuoE_N"/>
</dbReference>
<feature type="non-terminal residue" evidence="4">
    <location>
        <position position="49"/>
    </location>
</feature>
<accession>A0A382WIV7</accession>